<dbReference type="GO" id="GO:0006351">
    <property type="term" value="P:DNA-templated transcription"/>
    <property type="evidence" value="ECO:0007669"/>
    <property type="project" value="InterPro"/>
</dbReference>
<comment type="caution">
    <text evidence="3">The sequence shown here is derived from an EMBL/GenBank/DDBJ whole genome shotgun (WGS) entry which is preliminary data.</text>
</comment>
<dbReference type="GO" id="GO:0005654">
    <property type="term" value="C:nucleoplasm"/>
    <property type="evidence" value="ECO:0007669"/>
    <property type="project" value="TreeGrafter"/>
</dbReference>
<protein>
    <recommendedName>
        <fullName evidence="2">Myb-like domain-containing protein</fullName>
    </recommendedName>
</protein>
<dbReference type="SUPFAM" id="SSF46689">
    <property type="entry name" value="Homeodomain-like"/>
    <property type="match status" value="1"/>
</dbReference>
<feature type="compositionally biased region" description="Basic and acidic residues" evidence="1">
    <location>
        <begin position="418"/>
        <end position="429"/>
    </location>
</feature>
<gene>
    <name evidence="3" type="ORF">PVAP13_1KG089477</name>
</gene>
<evidence type="ECO:0000313" key="4">
    <source>
        <dbReference type="Proteomes" id="UP000823388"/>
    </source>
</evidence>
<feature type="compositionally biased region" description="Basic and acidic residues" evidence="1">
    <location>
        <begin position="509"/>
        <end position="524"/>
    </location>
</feature>
<dbReference type="EMBL" id="CM029037">
    <property type="protein sequence ID" value="KAG2656489.1"/>
    <property type="molecule type" value="Genomic_DNA"/>
</dbReference>
<dbReference type="GO" id="GO:0003677">
    <property type="term" value="F:DNA binding"/>
    <property type="evidence" value="ECO:0007669"/>
    <property type="project" value="TreeGrafter"/>
</dbReference>
<feature type="region of interest" description="Disordered" evidence="1">
    <location>
        <begin position="407"/>
        <end position="533"/>
    </location>
</feature>
<feature type="compositionally biased region" description="Basic residues" evidence="1">
    <location>
        <begin position="130"/>
        <end position="140"/>
    </location>
</feature>
<dbReference type="InterPro" id="IPR010561">
    <property type="entry name" value="LIN-9/ALY1"/>
</dbReference>
<dbReference type="GO" id="GO:0051726">
    <property type="term" value="P:regulation of cell cycle"/>
    <property type="evidence" value="ECO:0007669"/>
    <property type="project" value="TreeGrafter"/>
</dbReference>
<evidence type="ECO:0000256" key="1">
    <source>
        <dbReference type="SAM" id="MobiDB-lite"/>
    </source>
</evidence>
<evidence type="ECO:0000313" key="3">
    <source>
        <dbReference type="EMBL" id="KAG2656489.1"/>
    </source>
</evidence>
<feature type="compositionally biased region" description="Polar residues" evidence="1">
    <location>
        <begin position="407"/>
        <end position="417"/>
    </location>
</feature>
<dbReference type="PANTHER" id="PTHR21689:SF2">
    <property type="entry name" value="PROTEIN LIN-9 HOMOLOG"/>
    <property type="match status" value="1"/>
</dbReference>
<dbReference type="GO" id="GO:0017053">
    <property type="term" value="C:transcription repressor complex"/>
    <property type="evidence" value="ECO:0007669"/>
    <property type="project" value="InterPro"/>
</dbReference>
<accession>A0A8T0XM14</accession>
<proteinExistence type="predicted"/>
<feature type="region of interest" description="Disordered" evidence="1">
    <location>
        <begin position="303"/>
        <end position="375"/>
    </location>
</feature>
<sequence length="547" mass="60711">MASARNVRNANKRYAKINDDWKSEDTASVPKSKVRKKKLSDMLGSQWSKEELERFYGAYRKYGKDWRKIAGAIRDRTSDIVEALYNMNKAYLSLPEGTATAAGLIAMMTDHYNILDGSNSDHESNDSPKTSRKPQKRGRAKFQSVSKTSDTCYPDQLQSQPASSSYGCLSLLKKKRSRGNRPRAVGKRTPRVPVASMYHRDERGAPNRQAKPDSNNGDDEGAHVAPLALAEVYQRGGSPQVSQTPGRSGDHIICSCLPLKNADSEMGSSKLHGFQLDADYPEASLGSREAETGYYTKGASYLMSNKRSSSGKPQKKVKRSQKRRKKEAHKTGDQYEYDREACSGTEEGHSGRKVKEEPELETLGRKTAWPSSTSNKRSCQLFFDDESSALDALHTLADLSVNILQPSSVIESESSAQIKDENKDNDSDGKPSMPATVSVYEQKDNSKSIVKKLKRQSEIASTDMVTRKKGKLSKDPHHDGSTTSEVKKQGCTCGIKTEKKKRKSSMGKVSKDEKNILKDVEKTEVSSPTPSFLPSFVRSLLHSRLMQ</sequence>
<dbReference type="GO" id="GO:0006357">
    <property type="term" value="P:regulation of transcription by RNA polymerase II"/>
    <property type="evidence" value="ECO:0007669"/>
    <property type="project" value="TreeGrafter"/>
</dbReference>
<feature type="compositionally biased region" description="Basic residues" evidence="1">
    <location>
        <begin position="172"/>
        <end position="190"/>
    </location>
</feature>
<dbReference type="InterPro" id="IPR001005">
    <property type="entry name" value="SANT/Myb"/>
</dbReference>
<dbReference type="CDD" id="cd00167">
    <property type="entry name" value="SANT"/>
    <property type="match status" value="1"/>
</dbReference>
<name>A0A8T0XM14_PANVG</name>
<dbReference type="Gene3D" id="1.20.58.1880">
    <property type="match status" value="1"/>
</dbReference>
<feature type="compositionally biased region" description="Basic and acidic residues" evidence="1">
    <location>
        <begin position="472"/>
        <end position="488"/>
    </location>
</feature>
<evidence type="ECO:0000259" key="2">
    <source>
        <dbReference type="Pfam" id="PF00249"/>
    </source>
</evidence>
<feature type="domain" description="Myb-like" evidence="2">
    <location>
        <begin position="46"/>
        <end position="78"/>
    </location>
</feature>
<keyword evidence="4" id="KW-1185">Reference proteome</keyword>
<feature type="compositionally biased region" description="Basic residues" evidence="1">
    <location>
        <begin position="313"/>
        <end position="328"/>
    </location>
</feature>
<dbReference type="AlphaFoldDB" id="A0A8T0XM14"/>
<feature type="region of interest" description="Disordered" evidence="1">
    <location>
        <begin position="116"/>
        <end position="221"/>
    </location>
</feature>
<feature type="compositionally biased region" description="Polar residues" evidence="1">
    <location>
        <begin position="143"/>
        <end position="167"/>
    </location>
</feature>
<reference evidence="3" key="1">
    <citation type="submission" date="2020-05" db="EMBL/GenBank/DDBJ databases">
        <title>WGS assembly of Panicum virgatum.</title>
        <authorList>
            <person name="Lovell J.T."/>
            <person name="Jenkins J."/>
            <person name="Shu S."/>
            <person name="Juenger T.E."/>
            <person name="Schmutz J."/>
        </authorList>
    </citation>
    <scope>NUCLEOTIDE SEQUENCE</scope>
    <source>
        <strain evidence="3">AP13</strain>
    </source>
</reference>
<organism evidence="3 4">
    <name type="scientific">Panicum virgatum</name>
    <name type="common">Blackwell switchgrass</name>
    <dbReference type="NCBI Taxonomy" id="38727"/>
    <lineage>
        <taxon>Eukaryota</taxon>
        <taxon>Viridiplantae</taxon>
        <taxon>Streptophyta</taxon>
        <taxon>Embryophyta</taxon>
        <taxon>Tracheophyta</taxon>
        <taxon>Spermatophyta</taxon>
        <taxon>Magnoliopsida</taxon>
        <taxon>Liliopsida</taxon>
        <taxon>Poales</taxon>
        <taxon>Poaceae</taxon>
        <taxon>PACMAD clade</taxon>
        <taxon>Panicoideae</taxon>
        <taxon>Panicodae</taxon>
        <taxon>Paniceae</taxon>
        <taxon>Panicinae</taxon>
        <taxon>Panicum</taxon>
        <taxon>Panicum sect. Hiantes</taxon>
    </lineage>
</organism>
<dbReference type="Proteomes" id="UP000823388">
    <property type="component" value="Chromosome 1K"/>
</dbReference>
<feature type="compositionally biased region" description="Basic and acidic residues" evidence="1">
    <location>
        <begin position="329"/>
        <end position="357"/>
    </location>
</feature>
<dbReference type="InterPro" id="IPR009057">
    <property type="entry name" value="Homeodomain-like_sf"/>
</dbReference>
<dbReference type="Pfam" id="PF00249">
    <property type="entry name" value="Myb_DNA-binding"/>
    <property type="match status" value="1"/>
</dbReference>
<dbReference type="PANTHER" id="PTHR21689">
    <property type="entry name" value="LIN-9"/>
    <property type="match status" value="1"/>
</dbReference>